<proteinExistence type="predicted"/>
<dbReference type="GO" id="GO:0008270">
    <property type="term" value="F:zinc ion binding"/>
    <property type="evidence" value="ECO:0007669"/>
    <property type="project" value="InterPro"/>
</dbReference>
<name>A0A8H5J567_9HYPO</name>
<feature type="domain" description="Xylanolytic transcriptional activator regulatory" evidence="4">
    <location>
        <begin position="291"/>
        <end position="367"/>
    </location>
</feature>
<gene>
    <name evidence="5" type="ORF">FMEXI_4400</name>
</gene>
<dbReference type="InterPro" id="IPR010730">
    <property type="entry name" value="HET"/>
</dbReference>
<sequence>MIGTTKAEKRTRLPKSCEPCRARKQDKRSDRNSVPDRLKNLEHRTATAAPRTQQSNPTSYTHPNGNTAQRQTGLLSIDNVQISGISRSEAAASSSHTASSGLMGQVDPSHWSSMLQNIRAIREELPATSPHTSTLSSVTLNNDVPASHVSFDMGSPDGVTIEYILSAIPPRQVCDTLVSVFFLSHYTMMPILHPTKFEQEYESFWDSPSETSPVWIALFLALLSLSAGVYEISGMARSSQLPIPSSKALSKKTEECLLLSNYTAANEHCVEASLLLLVGCWLRAKVSDTNLWFLMGRVVQLAICKGYHRDSTKVPGFGISPFDGEMRRRVWVCLYQLDSLMAFQMGLPSMIPSDFCDTELPRNLKQSDFYPGIPELPPPRPLSESTTISYAIVKASVMGMFKKVVKHTRYVTPMTYQEIVSLDAEVRAVYDSIPDNFKYKPLTSFIVDEISIIMSRITIELLYLKSIIVLHRQYLTDRQDSKLAFSRKASVEAAKRLLERQAEIHQMTLPGALLYDKKWMITSLTLSDFTLAAMVICLDLTVCIRNSMRTGTHTEEAELRKNLKIIEKTHGIWSNSTIRRVNDFLNTASASTTGLDWSASATDTETPDYMMNNFDMMDSIDWSLLDNQIQDPSSIQDFDLDMWLMDTAGSLENTLRTFLVFGRATPLFIFGSYLQDGPDGASRSVSGFELLRGSSLLPSGPRLLSRVLLLEPGSYDDPLLGNLQEVELNSDKEVPYTALSYVWGTLWDAHDGTPPLCVNGYYLKITKSLNKALRQLRSNSTVQKLWVDAICINQQDSIEKSEQVMLMTRIYCSAKLVHCWLGDSTPSSELGMEIMSFLAEDLPFDSFPWSIGLKEINSGLQDILDRRYFERIWVVQEAAVAQNVKLHVGAHSIQWNRQGNAEFFLARVKLLEISPHWRSHVGDQVDMRPIRELLEQSVANMYKQVGLVKEPEILDIAHSMRFRKFTDARDSIYGVMRLVSPGQVAGFVVDYSES</sequence>
<dbReference type="CDD" id="cd12148">
    <property type="entry name" value="fungal_TF_MHR"/>
    <property type="match status" value="1"/>
</dbReference>
<dbReference type="SMART" id="SM00906">
    <property type="entry name" value="Fungal_trans"/>
    <property type="match status" value="1"/>
</dbReference>
<dbReference type="EMBL" id="JAAOAM010000092">
    <property type="protein sequence ID" value="KAF5549058.1"/>
    <property type="molecule type" value="Genomic_DNA"/>
</dbReference>
<evidence type="ECO:0000256" key="3">
    <source>
        <dbReference type="SAM" id="MobiDB-lite"/>
    </source>
</evidence>
<feature type="compositionally biased region" description="Polar residues" evidence="3">
    <location>
        <begin position="50"/>
        <end position="69"/>
    </location>
</feature>
<dbReference type="GO" id="GO:0003677">
    <property type="term" value="F:DNA binding"/>
    <property type="evidence" value="ECO:0007669"/>
    <property type="project" value="InterPro"/>
</dbReference>
<dbReference type="InterPro" id="IPR007219">
    <property type="entry name" value="XnlR_reg_dom"/>
</dbReference>
<protein>
    <submittedName>
        <fullName evidence="5">Transcriptional regulatory</fullName>
    </submittedName>
</protein>
<dbReference type="PANTHER" id="PTHR31001">
    <property type="entry name" value="UNCHARACTERIZED TRANSCRIPTIONAL REGULATORY PROTEIN"/>
    <property type="match status" value="1"/>
</dbReference>
<evidence type="ECO:0000256" key="2">
    <source>
        <dbReference type="ARBA" id="ARBA00023242"/>
    </source>
</evidence>
<dbReference type="Pfam" id="PF06985">
    <property type="entry name" value="HET"/>
    <property type="match status" value="1"/>
</dbReference>
<organism evidence="5 6">
    <name type="scientific">Fusarium mexicanum</name>
    <dbReference type="NCBI Taxonomy" id="751941"/>
    <lineage>
        <taxon>Eukaryota</taxon>
        <taxon>Fungi</taxon>
        <taxon>Dikarya</taxon>
        <taxon>Ascomycota</taxon>
        <taxon>Pezizomycotina</taxon>
        <taxon>Sordariomycetes</taxon>
        <taxon>Hypocreomycetidae</taxon>
        <taxon>Hypocreales</taxon>
        <taxon>Nectriaceae</taxon>
        <taxon>Fusarium</taxon>
        <taxon>Fusarium fujikuroi species complex</taxon>
    </lineage>
</organism>
<dbReference type="PANTHER" id="PTHR31001:SF49">
    <property type="entry name" value="ZN(II)2CYS6 TRANSCRIPTION FACTOR (EUROFUNG)"/>
    <property type="match status" value="1"/>
</dbReference>
<dbReference type="AlphaFoldDB" id="A0A8H5J567"/>
<comment type="subcellular location">
    <subcellularLocation>
        <location evidence="1">Nucleus</location>
    </subcellularLocation>
</comment>
<evidence type="ECO:0000256" key="1">
    <source>
        <dbReference type="ARBA" id="ARBA00004123"/>
    </source>
</evidence>
<dbReference type="Proteomes" id="UP000522262">
    <property type="component" value="Unassembled WGS sequence"/>
</dbReference>
<feature type="compositionally biased region" description="Basic and acidic residues" evidence="3">
    <location>
        <begin position="1"/>
        <end position="11"/>
    </location>
</feature>
<evidence type="ECO:0000259" key="4">
    <source>
        <dbReference type="SMART" id="SM00906"/>
    </source>
</evidence>
<feature type="region of interest" description="Disordered" evidence="3">
    <location>
        <begin position="1"/>
        <end position="69"/>
    </location>
</feature>
<keyword evidence="6" id="KW-1185">Reference proteome</keyword>
<feature type="compositionally biased region" description="Basic and acidic residues" evidence="3">
    <location>
        <begin position="18"/>
        <end position="45"/>
    </location>
</feature>
<dbReference type="GO" id="GO:0006351">
    <property type="term" value="P:DNA-templated transcription"/>
    <property type="evidence" value="ECO:0007669"/>
    <property type="project" value="InterPro"/>
</dbReference>
<comment type="caution">
    <text evidence="5">The sequence shown here is derived from an EMBL/GenBank/DDBJ whole genome shotgun (WGS) entry which is preliminary data.</text>
</comment>
<dbReference type="Pfam" id="PF04082">
    <property type="entry name" value="Fungal_trans"/>
    <property type="match status" value="1"/>
</dbReference>
<evidence type="ECO:0000313" key="6">
    <source>
        <dbReference type="Proteomes" id="UP000522262"/>
    </source>
</evidence>
<dbReference type="InterPro" id="IPR050613">
    <property type="entry name" value="Sec_Metabolite_Reg"/>
</dbReference>
<keyword evidence="2" id="KW-0539">Nucleus</keyword>
<accession>A0A8H5J567</accession>
<dbReference type="GO" id="GO:0005634">
    <property type="term" value="C:nucleus"/>
    <property type="evidence" value="ECO:0007669"/>
    <property type="project" value="UniProtKB-SubCell"/>
</dbReference>
<reference evidence="5 6" key="1">
    <citation type="submission" date="2020-05" db="EMBL/GenBank/DDBJ databases">
        <title>Identification and distribution of gene clusters putatively required for synthesis of sphingolipid metabolism inhibitors in phylogenetically diverse species of the filamentous fungus Fusarium.</title>
        <authorList>
            <person name="Kim H.-S."/>
            <person name="Busman M."/>
            <person name="Brown D.W."/>
            <person name="Divon H."/>
            <person name="Uhlig S."/>
            <person name="Proctor R.H."/>
        </authorList>
    </citation>
    <scope>NUCLEOTIDE SEQUENCE [LARGE SCALE GENOMIC DNA]</scope>
    <source>
        <strain evidence="5 6">NRRL 53147</strain>
    </source>
</reference>
<evidence type="ECO:0000313" key="5">
    <source>
        <dbReference type="EMBL" id="KAF5549058.1"/>
    </source>
</evidence>